<reference evidence="1 2" key="1">
    <citation type="submission" date="2019-03" db="EMBL/GenBank/DDBJ databases">
        <title>Genomic Encyclopedia of Type Strains, Phase IV (KMG-IV): sequencing the most valuable type-strain genomes for metagenomic binning, comparative biology and taxonomic classification.</title>
        <authorList>
            <person name="Goeker M."/>
        </authorList>
    </citation>
    <scope>NUCLEOTIDE SEQUENCE [LARGE SCALE GENOMIC DNA]</scope>
    <source>
        <strain evidence="1 2">DSM 101</strain>
    </source>
</reference>
<accession>A0A4V2PJD0</accession>
<organism evidence="1 2">
    <name type="scientific">Ancylobacter aquaticus</name>
    <dbReference type="NCBI Taxonomy" id="100"/>
    <lineage>
        <taxon>Bacteria</taxon>
        <taxon>Pseudomonadati</taxon>
        <taxon>Pseudomonadota</taxon>
        <taxon>Alphaproteobacteria</taxon>
        <taxon>Hyphomicrobiales</taxon>
        <taxon>Xanthobacteraceae</taxon>
        <taxon>Ancylobacter</taxon>
    </lineage>
</organism>
<evidence type="ECO:0000313" key="2">
    <source>
        <dbReference type="Proteomes" id="UP000295030"/>
    </source>
</evidence>
<name>A0A4V2PJD0_ANCAQ</name>
<dbReference type="RefSeq" id="WP_131835202.1">
    <property type="nucleotide sequence ID" value="NZ_SMFY01000002.1"/>
</dbReference>
<evidence type="ECO:0000313" key="1">
    <source>
        <dbReference type="EMBL" id="TCK28006.1"/>
    </source>
</evidence>
<sequence>MVETPLDISKVRPVTPQALFVIAALRRQVAALEGVDEASLPAEFRFARDGIEVRVTATTWIICEAPEASS</sequence>
<proteinExistence type="predicted"/>
<dbReference type="EMBL" id="SMFY01000002">
    <property type="protein sequence ID" value="TCK28006.1"/>
    <property type="molecule type" value="Genomic_DNA"/>
</dbReference>
<dbReference type="Proteomes" id="UP000295030">
    <property type="component" value="Unassembled WGS sequence"/>
</dbReference>
<keyword evidence="2" id="KW-1185">Reference proteome</keyword>
<gene>
    <name evidence="1" type="ORF">EV667_2002</name>
</gene>
<comment type="caution">
    <text evidence="1">The sequence shown here is derived from an EMBL/GenBank/DDBJ whole genome shotgun (WGS) entry which is preliminary data.</text>
</comment>
<protein>
    <submittedName>
        <fullName evidence="1">Uncharacterized protein</fullName>
    </submittedName>
</protein>
<dbReference type="AlphaFoldDB" id="A0A4V2PJD0"/>